<dbReference type="PANTHER" id="PTHR21109:SF27">
    <property type="entry name" value="30S RIBOSOMAL PROTEIN S21, CHLOROPLASTIC"/>
    <property type="match status" value="1"/>
</dbReference>
<dbReference type="HAMAP" id="MF_00358">
    <property type="entry name" value="Ribosomal_bS21"/>
    <property type="match status" value="1"/>
</dbReference>
<dbReference type="EMBL" id="JAVXUO010002149">
    <property type="protein sequence ID" value="KAK2975860.1"/>
    <property type="molecule type" value="Genomic_DNA"/>
</dbReference>
<evidence type="ECO:0000256" key="5">
    <source>
        <dbReference type="SAM" id="SignalP"/>
    </source>
</evidence>
<accession>A0AA88R5U6</accession>
<evidence type="ECO:0000313" key="7">
    <source>
        <dbReference type="Proteomes" id="UP001187471"/>
    </source>
</evidence>
<proteinExistence type="inferred from homology"/>
<keyword evidence="3" id="KW-0687">Ribonucleoprotein</keyword>
<reference evidence="6" key="1">
    <citation type="submission" date="2022-12" db="EMBL/GenBank/DDBJ databases">
        <title>Draft genome assemblies for two species of Escallonia (Escalloniales).</title>
        <authorList>
            <person name="Chanderbali A."/>
            <person name="Dervinis C."/>
            <person name="Anghel I."/>
            <person name="Soltis D."/>
            <person name="Soltis P."/>
            <person name="Zapata F."/>
        </authorList>
    </citation>
    <scope>NUCLEOTIDE SEQUENCE</scope>
    <source>
        <strain evidence="6">UCBG92.1500</strain>
        <tissue evidence="6">Leaf</tissue>
    </source>
</reference>
<keyword evidence="2" id="KW-0689">Ribosomal protein</keyword>
<comment type="similarity">
    <text evidence="1">Belongs to the bacterial ribosomal protein bS21 family.</text>
</comment>
<name>A0AA88R5U6_9ASTE</name>
<dbReference type="GO" id="GO:0005840">
    <property type="term" value="C:ribosome"/>
    <property type="evidence" value="ECO:0007669"/>
    <property type="project" value="UniProtKB-KW"/>
</dbReference>
<evidence type="ECO:0000256" key="1">
    <source>
        <dbReference type="ARBA" id="ARBA00006640"/>
    </source>
</evidence>
<protein>
    <recommendedName>
        <fullName evidence="8">30S ribosomal protein S21, chloroplastic</fullName>
    </recommendedName>
</protein>
<evidence type="ECO:0008006" key="8">
    <source>
        <dbReference type="Google" id="ProtNLM"/>
    </source>
</evidence>
<dbReference type="AlphaFoldDB" id="A0AA88R5U6"/>
<dbReference type="NCBIfam" id="TIGR00030">
    <property type="entry name" value="S21p"/>
    <property type="match status" value="1"/>
</dbReference>
<dbReference type="GO" id="GO:0003735">
    <property type="term" value="F:structural constituent of ribosome"/>
    <property type="evidence" value="ECO:0007669"/>
    <property type="project" value="InterPro"/>
</dbReference>
<dbReference type="PANTHER" id="PTHR21109">
    <property type="entry name" value="MITOCHONDRIAL 28S RIBOSOMAL PROTEIN S21"/>
    <property type="match status" value="1"/>
</dbReference>
<keyword evidence="7" id="KW-1185">Reference proteome</keyword>
<feature type="chain" id="PRO_5041740242" description="30S ribosomal protein S21, chloroplastic" evidence="5">
    <location>
        <begin position="21"/>
        <end position="206"/>
    </location>
</feature>
<dbReference type="Proteomes" id="UP001187471">
    <property type="component" value="Unassembled WGS sequence"/>
</dbReference>
<dbReference type="Gene3D" id="1.20.5.1150">
    <property type="entry name" value="Ribosomal protein S8"/>
    <property type="match status" value="1"/>
</dbReference>
<dbReference type="InterPro" id="IPR001911">
    <property type="entry name" value="Ribosomal_bS21"/>
</dbReference>
<evidence type="ECO:0000313" key="6">
    <source>
        <dbReference type="EMBL" id="KAK2975860.1"/>
    </source>
</evidence>
<dbReference type="Pfam" id="PF01165">
    <property type="entry name" value="Ribosomal_S21"/>
    <property type="match status" value="1"/>
</dbReference>
<feature type="region of interest" description="Disordered" evidence="4">
    <location>
        <begin position="119"/>
        <end position="139"/>
    </location>
</feature>
<feature type="compositionally biased region" description="Basic and acidic residues" evidence="4">
    <location>
        <begin position="180"/>
        <end position="195"/>
    </location>
</feature>
<dbReference type="GO" id="GO:1990904">
    <property type="term" value="C:ribonucleoprotein complex"/>
    <property type="evidence" value="ECO:0007669"/>
    <property type="project" value="UniProtKB-KW"/>
</dbReference>
<organism evidence="6 7">
    <name type="scientific">Escallonia rubra</name>
    <dbReference type="NCBI Taxonomy" id="112253"/>
    <lineage>
        <taxon>Eukaryota</taxon>
        <taxon>Viridiplantae</taxon>
        <taxon>Streptophyta</taxon>
        <taxon>Embryophyta</taxon>
        <taxon>Tracheophyta</taxon>
        <taxon>Spermatophyta</taxon>
        <taxon>Magnoliopsida</taxon>
        <taxon>eudicotyledons</taxon>
        <taxon>Gunneridae</taxon>
        <taxon>Pentapetalae</taxon>
        <taxon>asterids</taxon>
        <taxon>campanulids</taxon>
        <taxon>Escalloniales</taxon>
        <taxon>Escalloniaceae</taxon>
        <taxon>Escallonia</taxon>
    </lineage>
</organism>
<evidence type="ECO:0000256" key="3">
    <source>
        <dbReference type="ARBA" id="ARBA00023274"/>
    </source>
</evidence>
<sequence length="206" mass="23378">MSVLLTVGLWLPAVAWFGGGGKCDDRVSYSVESPKPLTPVVPNKESHFPSSSPLPSDLLSVICPCLEFSNTLCFKSGYNVQLIVGEGETEEALLTRFRRKTANIVKECKRRKFFETNQEQRKRKARDAARRNRKSWGRGRAVGGWDERRTLWSPGFAAGRAESKAMWAVRRPKPKAAKQSKQEAPMKEDNDKDDNWELVDVELPYY</sequence>
<evidence type="ECO:0000256" key="2">
    <source>
        <dbReference type="ARBA" id="ARBA00022980"/>
    </source>
</evidence>
<keyword evidence="5" id="KW-0732">Signal</keyword>
<feature type="signal peptide" evidence="5">
    <location>
        <begin position="1"/>
        <end position="20"/>
    </location>
</feature>
<evidence type="ECO:0000256" key="4">
    <source>
        <dbReference type="SAM" id="MobiDB-lite"/>
    </source>
</evidence>
<dbReference type="GO" id="GO:0006412">
    <property type="term" value="P:translation"/>
    <property type="evidence" value="ECO:0007669"/>
    <property type="project" value="InterPro"/>
</dbReference>
<feature type="region of interest" description="Disordered" evidence="4">
    <location>
        <begin position="163"/>
        <end position="206"/>
    </location>
</feature>
<feature type="compositionally biased region" description="Basic residues" evidence="4">
    <location>
        <begin position="121"/>
        <end position="137"/>
    </location>
</feature>
<comment type="caution">
    <text evidence="6">The sequence shown here is derived from an EMBL/GenBank/DDBJ whole genome shotgun (WGS) entry which is preliminary data.</text>
</comment>
<gene>
    <name evidence="6" type="ORF">RJ640_022648</name>
</gene>
<dbReference type="InterPro" id="IPR038380">
    <property type="entry name" value="Ribosomal_bS21_sf"/>
</dbReference>